<keyword evidence="1" id="KW-1133">Transmembrane helix</keyword>
<organism evidence="2 3">
    <name type="scientific">Collybiopsis luxurians FD-317 M1</name>
    <dbReference type="NCBI Taxonomy" id="944289"/>
    <lineage>
        <taxon>Eukaryota</taxon>
        <taxon>Fungi</taxon>
        <taxon>Dikarya</taxon>
        <taxon>Basidiomycota</taxon>
        <taxon>Agaricomycotina</taxon>
        <taxon>Agaricomycetes</taxon>
        <taxon>Agaricomycetidae</taxon>
        <taxon>Agaricales</taxon>
        <taxon>Marasmiineae</taxon>
        <taxon>Omphalotaceae</taxon>
        <taxon>Collybiopsis</taxon>
        <taxon>Collybiopsis luxurians</taxon>
    </lineage>
</organism>
<dbReference type="PANTHER" id="PTHR35043:SF7">
    <property type="entry name" value="TRANSCRIPTION FACTOR DOMAIN-CONTAINING PROTEIN"/>
    <property type="match status" value="1"/>
</dbReference>
<keyword evidence="1" id="KW-0472">Membrane</keyword>
<evidence type="ECO:0000256" key="1">
    <source>
        <dbReference type="SAM" id="Phobius"/>
    </source>
</evidence>
<gene>
    <name evidence="2" type="ORF">GYMLUDRAFT_49111</name>
</gene>
<dbReference type="HOGENOM" id="CLU_022883_6_1_1"/>
<feature type="transmembrane region" description="Helical" evidence="1">
    <location>
        <begin position="246"/>
        <end position="264"/>
    </location>
</feature>
<evidence type="ECO:0000313" key="2">
    <source>
        <dbReference type="EMBL" id="KIK53933.1"/>
    </source>
</evidence>
<feature type="transmembrane region" description="Helical" evidence="1">
    <location>
        <begin position="383"/>
        <end position="400"/>
    </location>
</feature>
<feature type="transmembrane region" description="Helical" evidence="1">
    <location>
        <begin position="412"/>
        <end position="434"/>
    </location>
</feature>
<feature type="transmembrane region" description="Helical" evidence="1">
    <location>
        <begin position="446"/>
        <end position="467"/>
    </location>
</feature>
<accession>A0A0D0CG86</accession>
<keyword evidence="3" id="KW-1185">Reference proteome</keyword>
<dbReference type="AlphaFoldDB" id="A0A0D0CG86"/>
<protein>
    <submittedName>
        <fullName evidence="2">Uncharacterized protein</fullName>
    </submittedName>
</protein>
<proteinExistence type="predicted"/>
<dbReference type="Proteomes" id="UP000053593">
    <property type="component" value="Unassembled WGS sequence"/>
</dbReference>
<reference evidence="2 3" key="1">
    <citation type="submission" date="2014-04" db="EMBL/GenBank/DDBJ databases">
        <title>Evolutionary Origins and Diversification of the Mycorrhizal Mutualists.</title>
        <authorList>
            <consortium name="DOE Joint Genome Institute"/>
            <consortium name="Mycorrhizal Genomics Consortium"/>
            <person name="Kohler A."/>
            <person name="Kuo A."/>
            <person name="Nagy L.G."/>
            <person name="Floudas D."/>
            <person name="Copeland A."/>
            <person name="Barry K.W."/>
            <person name="Cichocki N."/>
            <person name="Veneault-Fourrey C."/>
            <person name="LaButti K."/>
            <person name="Lindquist E.A."/>
            <person name="Lipzen A."/>
            <person name="Lundell T."/>
            <person name="Morin E."/>
            <person name="Murat C."/>
            <person name="Riley R."/>
            <person name="Ohm R."/>
            <person name="Sun H."/>
            <person name="Tunlid A."/>
            <person name="Henrissat B."/>
            <person name="Grigoriev I.V."/>
            <person name="Hibbett D.S."/>
            <person name="Martin F."/>
        </authorList>
    </citation>
    <scope>NUCLEOTIDE SEQUENCE [LARGE SCALE GENOMIC DNA]</scope>
    <source>
        <strain evidence="2 3">FD-317 M1</strain>
    </source>
</reference>
<evidence type="ECO:0000313" key="3">
    <source>
        <dbReference type="Proteomes" id="UP000053593"/>
    </source>
</evidence>
<sequence length="495" mass="55956">MIIPSITHLRAFMVRSATADVEVGGTPSSTSNLCNDINNRRTLFQIVWSCLSVLIACTWVSVHPNVPGPNESSWKVLRRKIGLMVIALIAPEILVLWAARQWFAARKLSKGYKGWTKSHAFFALMGGFAVYRGEDCIAALRFIPQGCRYTPMEKTILENFPNPDTETKHASATGYAAVDRDDHSDRKFHDHSFAAHVDLIRSMKEYEIKDRSHSDGFSKLIAVMQTTWFVVQLFTRWAEGLAVTELEVMTLAFAAMNVLIYFFWWDKPQGVGCPVCIQQGSTNTGKIALTEQNEGWIASEWRWLQNIFRNALDAVSRFWKQSHEDILLDTFSFLGLIIKVPYHLADITVELIMGDNPNIGEPTAVSSFERTLQLEPANVMDKFIAYGAAVMFGAIHCAAWTSRFPTTAEEILWKVCSLLVTCAPIYLGLFDVITDMVVDLQNSWRIRFLAVLYMIAVFFYILARLSLIVQPFVALRSLPPGVFEDIQWINAIPHI</sequence>
<feature type="transmembrane region" description="Helical" evidence="1">
    <location>
        <begin position="216"/>
        <end position="234"/>
    </location>
</feature>
<dbReference type="OrthoDB" id="9451547at2759"/>
<dbReference type="PANTHER" id="PTHR35043">
    <property type="entry name" value="TRANSCRIPTION FACTOR DOMAIN-CONTAINING PROTEIN"/>
    <property type="match status" value="1"/>
</dbReference>
<keyword evidence="1" id="KW-0812">Transmembrane</keyword>
<name>A0A0D0CG86_9AGAR</name>
<feature type="transmembrane region" description="Helical" evidence="1">
    <location>
        <begin position="81"/>
        <end position="99"/>
    </location>
</feature>
<feature type="transmembrane region" description="Helical" evidence="1">
    <location>
        <begin position="43"/>
        <end position="61"/>
    </location>
</feature>
<dbReference type="EMBL" id="KN834822">
    <property type="protein sequence ID" value="KIK53933.1"/>
    <property type="molecule type" value="Genomic_DNA"/>
</dbReference>